<dbReference type="RefSeq" id="WP_162422184.1">
    <property type="nucleotide sequence ID" value="NZ_WVIE01000004.1"/>
</dbReference>
<gene>
    <name evidence="1" type="ORF">GS601_05135</name>
</gene>
<dbReference type="AlphaFoldDB" id="A0A8J7Z598"/>
<dbReference type="Proteomes" id="UP000646053">
    <property type="component" value="Unassembled WGS sequence"/>
</dbReference>
<proteinExistence type="predicted"/>
<protein>
    <submittedName>
        <fullName evidence="1">Uncharacterized protein</fullName>
    </submittedName>
</protein>
<accession>A0A8J7Z598</accession>
<organism evidence="1 2">
    <name type="scientific">Myxacorys almedinensis A</name>
    <dbReference type="NCBI Taxonomy" id="2690445"/>
    <lineage>
        <taxon>Bacteria</taxon>
        <taxon>Bacillati</taxon>
        <taxon>Cyanobacteriota</taxon>
        <taxon>Cyanophyceae</taxon>
        <taxon>Leptolyngbyales</taxon>
        <taxon>Leptolyngbyaceae</taxon>
        <taxon>Myxacorys</taxon>
        <taxon>Myxacorys almedinensis</taxon>
    </lineage>
</organism>
<dbReference type="EMBL" id="WVIE01000004">
    <property type="protein sequence ID" value="NDJ16678.1"/>
    <property type="molecule type" value="Genomic_DNA"/>
</dbReference>
<comment type="caution">
    <text evidence="1">The sequence shown here is derived from an EMBL/GenBank/DDBJ whole genome shotgun (WGS) entry which is preliminary data.</text>
</comment>
<evidence type="ECO:0000313" key="1">
    <source>
        <dbReference type="EMBL" id="NDJ16678.1"/>
    </source>
</evidence>
<dbReference type="Pfam" id="PF19928">
    <property type="entry name" value="DUF6391"/>
    <property type="match status" value="1"/>
</dbReference>
<name>A0A8J7Z598_9CYAN</name>
<reference evidence="1" key="1">
    <citation type="submission" date="2019-12" db="EMBL/GenBank/DDBJ databases">
        <title>High-Quality draft genome sequences of three cyanobacteria isolated from the limestone walls of the Old Cathedral of Coimbra.</title>
        <authorList>
            <person name="Tiago I."/>
            <person name="Soares F."/>
            <person name="Portugal A."/>
        </authorList>
    </citation>
    <scope>NUCLEOTIDE SEQUENCE</scope>
    <source>
        <strain evidence="1">A</strain>
    </source>
</reference>
<sequence>MTATSQPTDFWSSFLPEPLPNQDTDLLRQVGFIPGLKELLMVRQVHALEHATVWILSGSAGAAIPDINFDQNETDTGNLGGLSTEQGFYLYGQVDASDVRRAAQEALTRMVGGEWNLAVHPRCGTNLSVGMLLTVSLAFGMHLLLPRGPIEQLLGLGFAASTATQLTPELGRLVQQHLTTAVPFNLTIQNVAIAPDVWGRPTHFVQTVWIDPH</sequence>
<keyword evidence="2" id="KW-1185">Reference proteome</keyword>
<evidence type="ECO:0000313" key="2">
    <source>
        <dbReference type="Proteomes" id="UP000646053"/>
    </source>
</evidence>